<evidence type="ECO:0000313" key="2">
    <source>
        <dbReference type="Proteomes" id="UP000006546"/>
    </source>
</evidence>
<reference evidence="2" key="1">
    <citation type="submission" date="2011-04" db="EMBL/GenBank/DDBJ databases">
        <title>The complete genome of Treponema brennaborense DSM 12168.</title>
        <authorList>
            <person name="Lucas S."/>
            <person name="Han J."/>
            <person name="Lapidus A."/>
            <person name="Bruce D."/>
            <person name="Goodwin L."/>
            <person name="Pitluck S."/>
            <person name="Peters L."/>
            <person name="Kyrpides N."/>
            <person name="Mavromatis K."/>
            <person name="Ivanova N."/>
            <person name="Mikhailova N."/>
            <person name="Pagani I."/>
            <person name="Teshima H."/>
            <person name="Detter J.C."/>
            <person name="Tapia R."/>
            <person name="Han C."/>
            <person name="Land M."/>
            <person name="Hauser L."/>
            <person name="Markowitz V."/>
            <person name="Cheng J.-F."/>
            <person name="Hugenholtz P."/>
            <person name="Woyke T."/>
            <person name="Wu D."/>
            <person name="Gronow S."/>
            <person name="Wellnitz S."/>
            <person name="Brambilla E."/>
            <person name="Klenk H.-P."/>
            <person name="Eisen J.A."/>
        </authorList>
    </citation>
    <scope>NUCLEOTIDE SEQUENCE [LARGE SCALE GENOMIC DNA]</scope>
    <source>
        <strain evidence="2">DSM 12168 / CIP 105900 / DD5/3</strain>
    </source>
</reference>
<keyword evidence="2" id="KW-1185">Reference proteome</keyword>
<dbReference type="HOGENOM" id="CLU_1721543_0_0_12"/>
<dbReference type="KEGG" id="tbe:Trebr_1617"/>
<dbReference type="RefSeq" id="WP_013758745.1">
    <property type="nucleotide sequence ID" value="NC_015500.1"/>
</dbReference>
<organism evidence="1 2">
    <name type="scientific">Treponema brennaborense (strain DSM 12168 / CIP 105900 / DD5/3)</name>
    <dbReference type="NCBI Taxonomy" id="906968"/>
    <lineage>
        <taxon>Bacteria</taxon>
        <taxon>Pseudomonadati</taxon>
        <taxon>Spirochaetota</taxon>
        <taxon>Spirochaetia</taxon>
        <taxon>Spirochaetales</taxon>
        <taxon>Treponemataceae</taxon>
        <taxon>Treponema</taxon>
    </lineage>
</organism>
<name>F4LPP4_TREBD</name>
<dbReference type="EMBL" id="CP002696">
    <property type="protein sequence ID" value="AEE17040.1"/>
    <property type="molecule type" value="Genomic_DNA"/>
</dbReference>
<sequence>MKQADKTAFLEEFEQATGDTVQTMVMARLYSSAVTVRRAGLEFPPGQTFLWGLLIFGTQDVHFFVHPSQHALLALFNAGSPSKTQQIRIERRMLTRIMPPEQAKNRFAALFSSKPKTLSITYEAADGKPITLDFEVLANNQDIAGAIERYGV</sequence>
<gene>
    <name evidence="1" type="ordered locus">Trebr_1617</name>
</gene>
<dbReference type="AlphaFoldDB" id="F4LPP4"/>
<protein>
    <submittedName>
        <fullName evidence="1">Uncharacterized protein</fullName>
    </submittedName>
</protein>
<proteinExistence type="predicted"/>
<evidence type="ECO:0000313" key="1">
    <source>
        <dbReference type="EMBL" id="AEE17040.1"/>
    </source>
</evidence>
<accession>F4LPP4</accession>
<dbReference type="STRING" id="906968.Trebr_1617"/>
<dbReference type="Proteomes" id="UP000006546">
    <property type="component" value="Chromosome"/>
</dbReference>